<reference evidence="1 2" key="1">
    <citation type="journal article" date="2012" name="Genome Biol.">
        <title>Sequencing three crocodilian genomes to illuminate the evolution of archosaurs and amniotes.</title>
        <authorList>
            <person name="St John J.A."/>
            <person name="Braun E.L."/>
            <person name="Isberg S.R."/>
            <person name="Miles L.G."/>
            <person name="Chong A.Y."/>
            <person name="Gongora J."/>
            <person name="Dalzell P."/>
            <person name="Moran C."/>
            <person name="Bed'hom B."/>
            <person name="Abzhanov A."/>
            <person name="Burgess S.C."/>
            <person name="Cooksey A.M."/>
            <person name="Castoe T.A."/>
            <person name="Crawford N.G."/>
            <person name="Densmore L.D."/>
            <person name="Drew J.C."/>
            <person name="Edwards S.V."/>
            <person name="Faircloth B.C."/>
            <person name="Fujita M.K."/>
            <person name="Greenwold M.J."/>
            <person name="Hoffmann F.G."/>
            <person name="Howard J.M."/>
            <person name="Iguchi T."/>
            <person name="Janes D.E."/>
            <person name="Khan S.Y."/>
            <person name="Kohno S."/>
            <person name="de Koning A.J."/>
            <person name="Lance S.L."/>
            <person name="McCarthy F.M."/>
            <person name="McCormack J.E."/>
            <person name="Merchant M.E."/>
            <person name="Peterson D.G."/>
            <person name="Pollock D.D."/>
            <person name="Pourmand N."/>
            <person name="Raney B.J."/>
            <person name="Roessler K.A."/>
            <person name="Sanford J.R."/>
            <person name="Sawyer R.H."/>
            <person name="Schmidt C.J."/>
            <person name="Triplett E.W."/>
            <person name="Tuberville T.D."/>
            <person name="Venegas-Anaya M."/>
            <person name="Howard J.T."/>
            <person name="Jarvis E.D."/>
            <person name="Guillette L.J.Jr."/>
            <person name="Glenn T.C."/>
            <person name="Green R.E."/>
            <person name="Ray D.A."/>
        </authorList>
    </citation>
    <scope>NUCLEOTIDE SEQUENCE [LARGE SCALE GENOMIC DNA]</scope>
    <source>
        <strain evidence="1">KSC_2009_1</strain>
    </source>
</reference>
<sequence length="153" mass="16640">MRAAASEQMSIGSAQLVPELVVFSCRALLPLGIITPQFIGQVLKWAGSPTENLRVTGTAFISQLKKHQKAIMETLFQASFVPTRAEIMEEGMRALTRVFKHLGTDAGSLVEDAVVNVRSFCNHPKLEDVQFCGRDEFSGGKASEENGMTDGPL</sequence>
<keyword evidence="2" id="KW-1185">Reference proteome</keyword>
<evidence type="ECO:0000313" key="2">
    <source>
        <dbReference type="Proteomes" id="UP000050525"/>
    </source>
</evidence>
<accession>A0A151MS77</accession>
<dbReference type="AlphaFoldDB" id="A0A151MS77"/>
<evidence type="ECO:0000313" key="1">
    <source>
        <dbReference type="EMBL" id="KYO27376.1"/>
    </source>
</evidence>
<dbReference type="EMBL" id="AKHW03005201">
    <property type="protein sequence ID" value="KYO27376.1"/>
    <property type="molecule type" value="Genomic_DNA"/>
</dbReference>
<comment type="caution">
    <text evidence="1">The sequence shown here is derived from an EMBL/GenBank/DDBJ whole genome shotgun (WGS) entry which is preliminary data.</text>
</comment>
<gene>
    <name evidence="1" type="ORF">Y1Q_0020674</name>
</gene>
<protein>
    <submittedName>
        <fullName evidence="1">Uncharacterized protein</fullName>
    </submittedName>
</protein>
<dbReference type="Proteomes" id="UP000050525">
    <property type="component" value="Unassembled WGS sequence"/>
</dbReference>
<organism evidence="1 2">
    <name type="scientific">Alligator mississippiensis</name>
    <name type="common">American alligator</name>
    <dbReference type="NCBI Taxonomy" id="8496"/>
    <lineage>
        <taxon>Eukaryota</taxon>
        <taxon>Metazoa</taxon>
        <taxon>Chordata</taxon>
        <taxon>Craniata</taxon>
        <taxon>Vertebrata</taxon>
        <taxon>Euteleostomi</taxon>
        <taxon>Archelosauria</taxon>
        <taxon>Archosauria</taxon>
        <taxon>Crocodylia</taxon>
        <taxon>Alligatoridae</taxon>
        <taxon>Alligatorinae</taxon>
        <taxon>Alligator</taxon>
    </lineage>
</organism>
<name>A0A151MS77_ALLMI</name>
<proteinExistence type="predicted"/>